<evidence type="ECO:0000256" key="5">
    <source>
        <dbReference type="ARBA" id="ARBA00023136"/>
    </source>
</evidence>
<evidence type="ECO:0000259" key="7">
    <source>
        <dbReference type="Pfam" id="PF01545"/>
    </source>
</evidence>
<evidence type="ECO:0000313" key="9">
    <source>
        <dbReference type="Proteomes" id="UP001184230"/>
    </source>
</evidence>
<evidence type="ECO:0000256" key="1">
    <source>
        <dbReference type="ARBA" id="ARBA00004141"/>
    </source>
</evidence>
<dbReference type="InterPro" id="IPR027469">
    <property type="entry name" value="Cation_efflux_TMD_sf"/>
</dbReference>
<comment type="caution">
    <text evidence="8">The sequence shown here is derived from an EMBL/GenBank/DDBJ whole genome shotgun (WGS) entry which is preliminary data.</text>
</comment>
<protein>
    <submittedName>
        <fullName evidence="8">Cation diffusion facilitator family transporter</fullName>
    </submittedName>
</protein>
<dbReference type="SUPFAM" id="SSF161111">
    <property type="entry name" value="Cation efflux protein transmembrane domain-like"/>
    <property type="match status" value="1"/>
</dbReference>
<dbReference type="Gene3D" id="1.20.1510.10">
    <property type="entry name" value="Cation efflux protein transmembrane domain"/>
    <property type="match status" value="1"/>
</dbReference>
<dbReference type="InterPro" id="IPR002524">
    <property type="entry name" value="Cation_efflux"/>
</dbReference>
<evidence type="ECO:0000256" key="4">
    <source>
        <dbReference type="ARBA" id="ARBA00022989"/>
    </source>
</evidence>
<feature type="transmembrane region" description="Helical" evidence="6">
    <location>
        <begin position="114"/>
        <end position="135"/>
    </location>
</feature>
<dbReference type="RefSeq" id="WP_309901602.1">
    <property type="nucleotide sequence ID" value="NZ_JAVDRF010000004.1"/>
</dbReference>
<evidence type="ECO:0000256" key="3">
    <source>
        <dbReference type="ARBA" id="ARBA00022692"/>
    </source>
</evidence>
<dbReference type="InterPro" id="IPR040177">
    <property type="entry name" value="SLC30A9"/>
</dbReference>
<dbReference type="InterPro" id="IPR036837">
    <property type="entry name" value="Cation_efflux_CTD_sf"/>
</dbReference>
<name>A0ABU1NDJ4_9BURK</name>
<keyword evidence="3 6" id="KW-0812">Transmembrane</keyword>
<feature type="transmembrane region" description="Helical" evidence="6">
    <location>
        <begin position="74"/>
        <end position="94"/>
    </location>
</feature>
<comment type="subcellular location">
    <subcellularLocation>
        <location evidence="1">Membrane</location>
        <topology evidence="1">Multi-pass membrane protein</topology>
    </subcellularLocation>
</comment>
<keyword evidence="2" id="KW-0813">Transport</keyword>
<keyword evidence="5 6" id="KW-0472">Membrane</keyword>
<dbReference type="SUPFAM" id="SSF160240">
    <property type="entry name" value="Cation efflux protein cytoplasmic domain-like"/>
    <property type="match status" value="1"/>
</dbReference>
<proteinExistence type="predicted"/>
<dbReference type="NCBIfam" id="TIGR01297">
    <property type="entry name" value="CDF"/>
    <property type="match status" value="1"/>
</dbReference>
<organism evidence="8 9">
    <name type="scientific">Variovorax soli</name>
    <dbReference type="NCBI Taxonomy" id="376815"/>
    <lineage>
        <taxon>Bacteria</taxon>
        <taxon>Pseudomonadati</taxon>
        <taxon>Pseudomonadota</taxon>
        <taxon>Betaproteobacteria</taxon>
        <taxon>Burkholderiales</taxon>
        <taxon>Comamonadaceae</taxon>
        <taxon>Variovorax</taxon>
    </lineage>
</organism>
<feature type="transmembrane region" description="Helical" evidence="6">
    <location>
        <begin position="6"/>
        <end position="25"/>
    </location>
</feature>
<reference evidence="8 9" key="1">
    <citation type="submission" date="2023-07" db="EMBL/GenBank/DDBJ databases">
        <title>Sorghum-associated microbial communities from plants grown in Nebraska, USA.</title>
        <authorList>
            <person name="Schachtman D."/>
        </authorList>
    </citation>
    <scope>NUCLEOTIDE SEQUENCE [LARGE SCALE GENOMIC DNA]</scope>
    <source>
        <strain evidence="8 9">DS1781</strain>
    </source>
</reference>
<dbReference type="Pfam" id="PF01545">
    <property type="entry name" value="Cation_efflux"/>
    <property type="match status" value="1"/>
</dbReference>
<evidence type="ECO:0000256" key="6">
    <source>
        <dbReference type="SAM" id="Phobius"/>
    </source>
</evidence>
<gene>
    <name evidence="8" type="ORF">J2739_002292</name>
</gene>
<dbReference type="Proteomes" id="UP001184230">
    <property type="component" value="Unassembled WGS sequence"/>
</dbReference>
<accession>A0ABU1NDJ4</accession>
<dbReference type="PANTHER" id="PTHR13414:SF9">
    <property type="entry name" value="PROTON-COUPLED ZINC ANTIPORTER SLC30A9, MITOCHONDRIAL"/>
    <property type="match status" value="1"/>
</dbReference>
<feature type="domain" description="Cation efflux protein transmembrane" evidence="7">
    <location>
        <begin position="11"/>
        <end position="215"/>
    </location>
</feature>
<keyword evidence="4 6" id="KW-1133">Transmembrane helix</keyword>
<evidence type="ECO:0000256" key="2">
    <source>
        <dbReference type="ARBA" id="ARBA00022448"/>
    </source>
</evidence>
<dbReference type="PANTHER" id="PTHR13414">
    <property type="entry name" value="HUEL-CATION TRANSPORTER"/>
    <property type="match status" value="1"/>
</dbReference>
<dbReference type="InterPro" id="IPR058533">
    <property type="entry name" value="Cation_efflux_TM"/>
</dbReference>
<dbReference type="EMBL" id="JAVDRF010000004">
    <property type="protein sequence ID" value="MDR6536519.1"/>
    <property type="molecule type" value="Genomic_DNA"/>
</dbReference>
<feature type="transmembrane region" description="Helical" evidence="6">
    <location>
        <begin position="191"/>
        <end position="208"/>
    </location>
</feature>
<keyword evidence="9" id="KW-1185">Reference proteome</keyword>
<feature type="transmembrane region" description="Helical" evidence="6">
    <location>
        <begin position="156"/>
        <end position="179"/>
    </location>
</feature>
<evidence type="ECO:0000313" key="8">
    <source>
        <dbReference type="EMBL" id="MDR6536519.1"/>
    </source>
</evidence>
<sequence length="310" mass="32921">MAEPKIAVYGAIVANASIAATKFIVAGITGSSAMLSEGIHSVVDTGNGALLLVGLKRSERPATAEHPYGHGKELYFWSLIVAVLIFGVGGGVSFYEGILHMRNPQPLAEPMWNYIVLAAAMVFEGTSFFIAWRQFGKQRGETPLWQALRRSKDPSSYTVLAEDSAAIAGLMVAAAGVFLSHRLKMPVLDGAASAVIGLLLAGVAVLLIRESRGLLVGEGVAPETAQAIRAMVREEPAVREVGPLLSMYVGAEDVLVTLAASFDPATPAGEVAAAIARIEERVRGRFPKIRRIYLEAVNTADTRAEAAHCR</sequence>